<dbReference type="Gene3D" id="3.10.350.10">
    <property type="entry name" value="LysM domain"/>
    <property type="match status" value="1"/>
</dbReference>
<accession>A0ABS0Y979</accession>
<evidence type="ECO:0000256" key="2">
    <source>
        <dbReference type="SAM" id="SignalP"/>
    </source>
</evidence>
<evidence type="ECO:0000313" key="5">
    <source>
        <dbReference type="Proteomes" id="UP000614714"/>
    </source>
</evidence>
<evidence type="ECO:0000256" key="1">
    <source>
        <dbReference type="SAM" id="MobiDB-lite"/>
    </source>
</evidence>
<reference evidence="4 5" key="1">
    <citation type="submission" date="2020-12" db="EMBL/GenBank/DDBJ databases">
        <title>Geomonas sp. Red421, isolated from paddy soil.</title>
        <authorList>
            <person name="Xu Z."/>
            <person name="Zhang Z."/>
            <person name="Masuda Y."/>
            <person name="Itoh H."/>
            <person name="Senoo K."/>
        </authorList>
    </citation>
    <scope>NUCLEOTIDE SEQUENCE [LARGE SCALE GENOMIC DNA]</scope>
    <source>
        <strain evidence="4 5">Red421</strain>
    </source>
</reference>
<sequence length="427" mass="45255">MIPADKAKLLLALLLIPARLYAAPPEFQIDIKELDRQKPAAPKAVQKPAPKQHKQAPKKKEPEAKAQHEAKKEHPAPAGEYVRYTIKPGDHIFKILVGHFGMSNEAAERLVPEIIELNDIKNIKTLEVGRTLLIPSAPLHGAEAKPTKKEKARPHAEGPSTKAKAETPKEAKPAPAQAPRAPEPAAGPPRAPEPAAEPPRAPEPATPAVPKAAPAPVPAPAPKAPVPAVPQPAPAPAAKSAPAPQPPAAAQKSAPAPAAAPTAAPAIQQAPTWVCSVSRHDAASVVDSVLNALSAAWSRNKIIQSATGAATPFSIRVDRYFEYKGNRYIVSIGENDPYNYTLIRILETAGYRVLMLTGKEDFKTVTERLFKLVGVAPEFGPHALQEGKHATGFMVQQDDAAGRRVLITDTAPPAGHKWVMPAGCGAK</sequence>
<dbReference type="InterPro" id="IPR036779">
    <property type="entry name" value="LysM_dom_sf"/>
</dbReference>
<dbReference type="Pfam" id="PF01476">
    <property type="entry name" value="LysM"/>
    <property type="match status" value="1"/>
</dbReference>
<organism evidence="4 5">
    <name type="scientific">Geomonas anaerohicana</name>
    <dbReference type="NCBI Taxonomy" id="2798583"/>
    <lineage>
        <taxon>Bacteria</taxon>
        <taxon>Pseudomonadati</taxon>
        <taxon>Thermodesulfobacteriota</taxon>
        <taxon>Desulfuromonadia</taxon>
        <taxon>Geobacterales</taxon>
        <taxon>Geobacteraceae</taxon>
        <taxon>Geomonas</taxon>
    </lineage>
</organism>
<feature type="chain" id="PRO_5047328563" evidence="2">
    <location>
        <begin position="23"/>
        <end position="427"/>
    </location>
</feature>
<feature type="signal peptide" evidence="2">
    <location>
        <begin position="1"/>
        <end position="22"/>
    </location>
</feature>
<keyword evidence="5" id="KW-1185">Reference proteome</keyword>
<feature type="compositionally biased region" description="Basic and acidic residues" evidence="1">
    <location>
        <begin position="163"/>
        <end position="172"/>
    </location>
</feature>
<dbReference type="PROSITE" id="PS51782">
    <property type="entry name" value="LYSM"/>
    <property type="match status" value="1"/>
</dbReference>
<proteinExistence type="predicted"/>
<dbReference type="RefSeq" id="WP_199387420.1">
    <property type="nucleotide sequence ID" value="NZ_JAEMHL010000001.1"/>
</dbReference>
<feature type="compositionally biased region" description="Basic and acidic residues" evidence="1">
    <location>
        <begin position="58"/>
        <end position="75"/>
    </location>
</feature>
<name>A0ABS0Y979_9BACT</name>
<comment type="caution">
    <text evidence="4">The sequence shown here is derived from an EMBL/GenBank/DDBJ whole genome shotgun (WGS) entry which is preliminary data.</text>
</comment>
<evidence type="ECO:0000259" key="3">
    <source>
        <dbReference type="PROSITE" id="PS51782"/>
    </source>
</evidence>
<feature type="domain" description="LysM" evidence="3">
    <location>
        <begin position="82"/>
        <end position="134"/>
    </location>
</feature>
<protein>
    <submittedName>
        <fullName evidence="4">LysM peptidoglycan-binding domain-containing protein</fullName>
    </submittedName>
</protein>
<feature type="region of interest" description="Disordered" evidence="1">
    <location>
        <begin position="139"/>
        <end position="263"/>
    </location>
</feature>
<gene>
    <name evidence="4" type="ORF">JFN91_01335</name>
</gene>
<dbReference type="CDD" id="cd00118">
    <property type="entry name" value="LysM"/>
    <property type="match status" value="1"/>
</dbReference>
<feature type="compositionally biased region" description="Low complexity" evidence="1">
    <location>
        <begin position="39"/>
        <end position="49"/>
    </location>
</feature>
<dbReference type="Proteomes" id="UP000614714">
    <property type="component" value="Unassembled WGS sequence"/>
</dbReference>
<dbReference type="InterPro" id="IPR018392">
    <property type="entry name" value="LysM"/>
</dbReference>
<feature type="compositionally biased region" description="Pro residues" evidence="1">
    <location>
        <begin position="181"/>
        <end position="235"/>
    </location>
</feature>
<evidence type="ECO:0000313" key="4">
    <source>
        <dbReference type="EMBL" id="MBJ6748848.1"/>
    </source>
</evidence>
<dbReference type="EMBL" id="JAEMHL010000001">
    <property type="protein sequence ID" value="MBJ6748848.1"/>
    <property type="molecule type" value="Genomic_DNA"/>
</dbReference>
<keyword evidence="2" id="KW-0732">Signal</keyword>
<feature type="region of interest" description="Disordered" evidence="1">
    <location>
        <begin position="33"/>
        <end position="77"/>
    </location>
</feature>
<feature type="compositionally biased region" description="Basic and acidic residues" evidence="1">
    <location>
        <begin position="142"/>
        <end position="156"/>
    </location>
</feature>
<feature type="compositionally biased region" description="Low complexity" evidence="1">
    <location>
        <begin position="236"/>
        <end position="263"/>
    </location>
</feature>